<evidence type="ECO:0000313" key="2">
    <source>
        <dbReference type="Proteomes" id="UP000075609"/>
    </source>
</evidence>
<accession>A0ABR5VX36</accession>
<proteinExistence type="predicted"/>
<comment type="caution">
    <text evidence="1">The sequence shown here is derived from an EMBL/GenBank/DDBJ whole genome shotgun (WGS) entry which is preliminary data.</text>
</comment>
<reference evidence="1 2" key="1">
    <citation type="submission" date="2015-12" db="EMBL/GenBank/DDBJ databases">
        <authorList>
            <person name="Tarr C.L."/>
            <person name="Gladney L.M."/>
        </authorList>
    </citation>
    <scope>NUCLEOTIDE SEQUENCE [LARGE SCALE GENOMIC DNA]</scope>
    <source>
        <strain evidence="1 2">1048-83</strain>
    </source>
</reference>
<dbReference type="Proteomes" id="UP000075609">
    <property type="component" value="Unassembled WGS sequence"/>
</dbReference>
<gene>
    <name evidence="1" type="ORF">ATY35_20055</name>
</gene>
<evidence type="ECO:0000313" key="1">
    <source>
        <dbReference type="EMBL" id="KYN81074.1"/>
    </source>
</evidence>
<protein>
    <recommendedName>
        <fullName evidence="3">DUF3037 domain-containing protein</fullName>
    </recommendedName>
</protein>
<dbReference type="RefSeq" id="WP_061900828.1">
    <property type="nucleotide sequence ID" value="NZ_CAXYEW010000056.1"/>
</dbReference>
<sequence>MNNLEKLLGQNTERSLVKGEWFNIRWTPDIATGEKLNIGVGFVENGRVHSRLLSYFERVKCLYGERGIYHAELVTSIVGESLRQNKKSSPIPQITYDNSGYAQGFSVDEVLSSLFEQTVPLQKKIRVSSNVKRFNSINTDKLYTCLVDELKIKAALQFEEFVPADSSIFIEDDLGSHELFVPFRDNKNLVGGLASTVYSNVQRIELNLLKAARDVESAVKLGKGNKASVFILMPGDEVEKLDKEQVISIENALDKFDWHMNKQGISVGGHTSISGLADEICSWANVA</sequence>
<keyword evidence="2" id="KW-1185">Reference proteome</keyword>
<dbReference type="EMBL" id="LOBP01000194">
    <property type="protein sequence ID" value="KYN81074.1"/>
    <property type="molecule type" value="Genomic_DNA"/>
</dbReference>
<name>A0ABR5VX36_9VIBR</name>
<organism evidence="1 2">
    <name type="scientific">Vibrio cidicii</name>
    <dbReference type="NCBI Taxonomy" id="1763883"/>
    <lineage>
        <taxon>Bacteria</taxon>
        <taxon>Pseudomonadati</taxon>
        <taxon>Pseudomonadota</taxon>
        <taxon>Gammaproteobacteria</taxon>
        <taxon>Vibrionales</taxon>
        <taxon>Vibrionaceae</taxon>
        <taxon>Vibrio</taxon>
    </lineage>
</organism>
<evidence type="ECO:0008006" key="3">
    <source>
        <dbReference type="Google" id="ProtNLM"/>
    </source>
</evidence>